<dbReference type="EMBL" id="RCCI01000005">
    <property type="protein sequence ID" value="RLJ64971.1"/>
    <property type="molecule type" value="Genomic_DNA"/>
</dbReference>
<organism evidence="2 3">
    <name type="scientific">Sulfurisoma sediminicola</name>
    <dbReference type="NCBI Taxonomy" id="1381557"/>
    <lineage>
        <taxon>Bacteria</taxon>
        <taxon>Pseudomonadati</taxon>
        <taxon>Pseudomonadota</taxon>
        <taxon>Betaproteobacteria</taxon>
        <taxon>Nitrosomonadales</taxon>
        <taxon>Sterolibacteriaceae</taxon>
        <taxon>Sulfurisoma</taxon>
    </lineage>
</organism>
<dbReference type="RefSeq" id="WP_121241429.1">
    <property type="nucleotide sequence ID" value="NZ_BHVV01000006.1"/>
</dbReference>
<dbReference type="SUPFAM" id="SSF89069">
    <property type="entry name" value="N-terminal, cytoplasmic domain of anti-sigmaE factor RseA"/>
    <property type="match status" value="1"/>
</dbReference>
<dbReference type="AlphaFoldDB" id="A0A497XDC7"/>
<accession>A0A497XDC7</accession>
<dbReference type="Proteomes" id="UP000268908">
    <property type="component" value="Unassembled WGS sequence"/>
</dbReference>
<dbReference type="Pfam" id="PF03872">
    <property type="entry name" value="RseA_N"/>
    <property type="match status" value="1"/>
</dbReference>
<reference evidence="2 3" key="1">
    <citation type="submission" date="2018-10" db="EMBL/GenBank/DDBJ databases">
        <title>Genomic Encyclopedia of Type Strains, Phase IV (KMG-IV): sequencing the most valuable type-strain genomes for metagenomic binning, comparative biology and taxonomic classification.</title>
        <authorList>
            <person name="Goeker M."/>
        </authorList>
    </citation>
    <scope>NUCLEOTIDE SEQUENCE [LARGE SCALE GENOMIC DNA]</scope>
    <source>
        <strain evidence="2 3">DSM 26916</strain>
    </source>
</reference>
<dbReference type="OrthoDB" id="8561243at2"/>
<dbReference type="InterPro" id="IPR052383">
    <property type="entry name" value="Anti-sigma-E_RseA-like"/>
</dbReference>
<comment type="caution">
    <text evidence="2">The sequence shown here is derived from an EMBL/GenBank/DDBJ whole genome shotgun (WGS) entry which is preliminary data.</text>
</comment>
<evidence type="ECO:0000313" key="3">
    <source>
        <dbReference type="Proteomes" id="UP000268908"/>
    </source>
</evidence>
<dbReference type="GO" id="GO:0016989">
    <property type="term" value="F:sigma factor antagonist activity"/>
    <property type="evidence" value="ECO:0007669"/>
    <property type="project" value="InterPro"/>
</dbReference>
<dbReference type="InterPro" id="IPR036147">
    <property type="entry name" value="Anti-sigma_E_RseA_N_sf"/>
</dbReference>
<dbReference type="InterPro" id="IPR005572">
    <property type="entry name" value="Anti-sigma_E_RseA_N"/>
</dbReference>
<dbReference type="PANTHER" id="PTHR38104">
    <property type="match status" value="1"/>
</dbReference>
<evidence type="ECO:0000313" key="2">
    <source>
        <dbReference type="EMBL" id="RLJ64971.1"/>
    </source>
</evidence>
<gene>
    <name evidence="2" type="ORF">DFR35_1623</name>
</gene>
<protein>
    <submittedName>
        <fullName evidence="2">RseA-like anti sigma(E) protein</fullName>
    </submittedName>
</protein>
<dbReference type="CDD" id="cd16328">
    <property type="entry name" value="RseA_N"/>
    <property type="match status" value="1"/>
</dbReference>
<proteinExistence type="predicted"/>
<dbReference type="PANTHER" id="PTHR38104:SF1">
    <property type="entry name" value="ANTI-SIGMA-E FACTOR RSEA"/>
    <property type="match status" value="1"/>
</dbReference>
<keyword evidence="3" id="KW-1185">Reference proteome</keyword>
<evidence type="ECO:0000259" key="1">
    <source>
        <dbReference type="Pfam" id="PF03872"/>
    </source>
</evidence>
<dbReference type="Gene3D" id="1.10.10.880">
    <property type="entry name" value="Anti sigma-E protein RseA, N-terminal domain"/>
    <property type="match status" value="1"/>
</dbReference>
<feature type="domain" description="Anti sigma-E protein RseA N-terminal" evidence="1">
    <location>
        <begin position="3"/>
        <end position="73"/>
    </location>
</feature>
<sequence length="174" mass="18054">MKSDVSALLDGELGAHEARAAFAALRDEGELRRAWDEYQTIGAALRHEDQLGACLATRVMAGLAHDVTVLAPRPPRADAWHRPLLALAASVAGVGVVGWVAFSAPVGPGPMVKAAPAQETAIASVATAASVAPFARSEMQDYLAAHQAHIPATQVLGGTQHIRTVSVVGGGERR</sequence>
<name>A0A497XDC7_9PROT</name>